<evidence type="ECO:0000259" key="6">
    <source>
        <dbReference type="Pfam" id="PF26002"/>
    </source>
</evidence>
<dbReference type="AlphaFoldDB" id="A0A1H6VW85"/>
<dbReference type="OrthoDB" id="7057889at2"/>
<organism evidence="7 8">
    <name type="scientific">Dyadobacter koreensis</name>
    <dbReference type="NCBI Taxonomy" id="408657"/>
    <lineage>
        <taxon>Bacteria</taxon>
        <taxon>Pseudomonadati</taxon>
        <taxon>Bacteroidota</taxon>
        <taxon>Cytophagia</taxon>
        <taxon>Cytophagales</taxon>
        <taxon>Spirosomataceae</taxon>
        <taxon>Dyadobacter</taxon>
    </lineage>
</organism>
<reference evidence="7 8" key="1">
    <citation type="submission" date="2016-10" db="EMBL/GenBank/DDBJ databases">
        <authorList>
            <person name="de Groot N.N."/>
        </authorList>
    </citation>
    <scope>NUCLEOTIDE SEQUENCE [LARGE SCALE GENOMIC DNA]</scope>
    <source>
        <strain evidence="7 8">DSM 19938</strain>
    </source>
</reference>
<proteinExistence type="predicted"/>
<keyword evidence="3 5" id="KW-1133">Transmembrane helix</keyword>
<dbReference type="PRINTS" id="PR01490">
    <property type="entry name" value="RTXTOXIND"/>
</dbReference>
<keyword evidence="2 5" id="KW-0812">Transmembrane</keyword>
<accession>A0A1H6VW85</accession>
<keyword evidence="4 5" id="KW-0472">Membrane</keyword>
<dbReference type="Pfam" id="PF26002">
    <property type="entry name" value="Beta-barrel_AprE"/>
    <property type="match status" value="1"/>
</dbReference>
<evidence type="ECO:0000256" key="5">
    <source>
        <dbReference type="SAM" id="Phobius"/>
    </source>
</evidence>
<dbReference type="PANTHER" id="PTHR30386">
    <property type="entry name" value="MEMBRANE FUSION SUBUNIT OF EMRAB-TOLC MULTIDRUG EFFLUX PUMP"/>
    <property type="match status" value="1"/>
</dbReference>
<evidence type="ECO:0000256" key="1">
    <source>
        <dbReference type="ARBA" id="ARBA00004167"/>
    </source>
</evidence>
<dbReference type="RefSeq" id="WP_090336622.1">
    <property type="nucleotide sequence ID" value="NZ_FNXY01000005.1"/>
</dbReference>
<feature type="domain" description="AprE-like beta-barrel" evidence="6">
    <location>
        <begin position="329"/>
        <end position="412"/>
    </location>
</feature>
<feature type="transmembrane region" description="Helical" evidence="5">
    <location>
        <begin position="26"/>
        <end position="48"/>
    </location>
</feature>
<dbReference type="Gene3D" id="2.40.30.170">
    <property type="match status" value="1"/>
</dbReference>
<keyword evidence="8" id="KW-1185">Reference proteome</keyword>
<dbReference type="GO" id="GO:0016020">
    <property type="term" value="C:membrane"/>
    <property type="evidence" value="ECO:0007669"/>
    <property type="project" value="UniProtKB-SubCell"/>
</dbReference>
<dbReference type="Proteomes" id="UP000199532">
    <property type="component" value="Unassembled WGS sequence"/>
</dbReference>
<evidence type="ECO:0000256" key="4">
    <source>
        <dbReference type="ARBA" id="ARBA00023136"/>
    </source>
</evidence>
<evidence type="ECO:0000313" key="7">
    <source>
        <dbReference type="EMBL" id="SEJ08899.1"/>
    </source>
</evidence>
<evidence type="ECO:0000313" key="8">
    <source>
        <dbReference type="Proteomes" id="UP000199532"/>
    </source>
</evidence>
<evidence type="ECO:0000256" key="3">
    <source>
        <dbReference type="ARBA" id="ARBA00022989"/>
    </source>
</evidence>
<dbReference type="InterPro" id="IPR050739">
    <property type="entry name" value="MFP"/>
</dbReference>
<comment type="subcellular location">
    <subcellularLocation>
        <location evidence="1">Membrane</location>
        <topology evidence="1">Single-pass membrane protein</topology>
    </subcellularLocation>
</comment>
<dbReference type="EMBL" id="FNXY01000005">
    <property type="protein sequence ID" value="SEJ08899.1"/>
    <property type="molecule type" value="Genomic_DNA"/>
</dbReference>
<name>A0A1H6VW85_9BACT</name>
<dbReference type="STRING" id="408657.SAMN04487995_3160"/>
<dbReference type="InterPro" id="IPR058982">
    <property type="entry name" value="Beta-barrel_AprE"/>
</dbReference>
<sequence length="431" mass="49709">MEEIQDDIDLRSEAVRDFMDQPPKWLIRWGTLSLCFVLMVAFAVSWLIHYPTIVRADFRLISNNLPKPVILKTDGRIEALFVKENQSVKAGDILAYVESTSRHQEILDLEKELNQIRNIVEQHDFSKLGGIKLTSFEHLGEVQTPYQNFQQVYVQVRMLYADRFYERKKKLLMSDIKRAELMDQQLNEQRSIYTRGSELADQEYKISKKLHAGKVIPDIEIYREESKALAKLLPAKNIETLRITNDNQKNTKINDLLELNRTVEEQTENFGQALNTLRSAIESWKSRYLLVAPQAGNVFFSTTLQEKQSLKEGVEVMYIGSGTRQYMGEIRIPQINSGRVNIGQRVLVKFQGYPFEEYGAVEGNVTSISKVPSEDNTYFFATVSLPAGLKTNFNKSLVYKTGMAASAEIVTEDLRLIERLFYQIRRILLTR</sequence>
<evidence type="ECO:0000256" key="2">
    <source>
        <dbReference type="ARBA" id="ARBA00022692"/>
    </source>
</evidence>
<gene>
    <name evidence="7" type="ORF">SAMN04487995_3160</name>
</gene>
<dbReference type="PANTHER" id="PTHR30386:SF26">
    <property type="entry name" value="TRANSPORT PROTEIN COMB"/>
    <property type="match status" value="1"/>
</dbReference>
<dbReference type="Gene3D" id="2.40.50.100">
    <property type="match status" value="1"/>
</dbReference>
<protein>
    <submittedName>
        <fullName evidence="7">HlyD family secretion protein</fullName>
    </submittedName>
</protein>